<dbReference type="EC" id="2.7.7.65" evidence="3"/>
<dbReference type="InterPro" id="IPR050469">
    <property type="entry name" value="Diguanylate_Cyclase"/>
</dbReference>
<comment type="caution">
    <text evidence="3">The sequence shown here is derived from an EMBL/GenBank/DDBJ whole genome shotgun (WGS) entry which is preliminary data.</text>
</comment>
<dbReference type="GO" id="GO:0052621">
    <property type="term" value="F:diguanylate cyclase activity"/>
    <property type="evidence" value="ECO:0007669"/>
    <property type="project" value="UniProtKB-EC"/>
</dbReference>
<dbReference type="RefSeq" id="WP_311423249.1">
    <property type="nucleotide sequence ID" value="NZ_JAVREH010000013.1"/>
</dbReference>
<keyword evidence="1" id="KW-0812">Transmembrane</keyword>
<keyword evidence="4" id="KW-1185">Reference proteome</keyword>
<keyword evidence="3" id="KW-0548">Nucleotidyltransferase</keyword>
<keyword evidence="3" id="KW-0808">Transferase</keyword>
<feature type="transmembrane region" description="Helical" evidence="1">
    <location>
        <begin position="22"/>
        <end position="49"/>
    </location>
</feature>
<dbReference type="InterPro" id="IPR000160">
    <property type="entry name" value="GGDEF_dom"/>
</dbReference>
<keyword evidence="1" id="KW-0472">Membrane</keyword>
<dbReference type="Proteomes" id="UP001183176">
    <property type="component" value="Unassembled WGS sequence"/>
</dbReference>
<evidence type="ECO:0000259" key="2">
    <source>
        <dbReference type="PROSITE" id="PS50887"/>
    </source>
</evidence>
<feature type="transmembrane region" description="Helical" evidence="1">
    <location>
        <begin position="141"/>
        <end position="161"/>
    </location>
</feature>
<dbReference type="NCBIfam" id="TIGR00254">
    <property type="entry name" value="GGDEF"/>
    <property type="match status" value="1"/>
</dbReference>
<dbReference type="CDD" id="cd01949">
    <property type="entry name" value="GGDEF"/>
    <property type="match status" value="1"/>
</dbReference>
<keyword evidence="1" id="KW-1133">Transmembrane helix</keyword>
<reference evidence="4" key="1">
    <citation type="submission" date="2023-07" db="EMBL/GenBank/DDBJ databases">
        <title>30 novel species of actinomycetes from the DSMZ collection.</title>
        <authorList>
            <person name="Nouioui I."/>
        </authorList>
    </citation>
    <scope>NUCLEOTIDE SEQUENCE [LARGE SCALE GENOMIC DNA]</scope>
    <source>
        <strain evidence="4">DSM 44399</strain>
    </source>
</reference>
<feature type="domain" description="GGDEF" evidence="2">
    <location>
        <begin position="293"/>
        <end position="423"/>
    </location>
</feature>
<dbReference type="InterPro" id="IPR029787">
    <property type="entry name" value="Nucleotide_cyclase"/>
</dbReference>
<dbReference type="PROSITE" id="PS50887">
    <property type="entry name" value="GGDEF"/>
    <property type="match status" value="1"/>
</dbReference>
<organism evidence="3 4">
    <name type="scientific">Jatrophihabitans lederbergiae</name>
    <dbReference type="NCBI Taxonomy" id="3075547"/>
    <lineage>
        <taxon>Bacteria</taxon>
        <taxon>Bacillati</taxon>
        <taxon>Actinomycetota</taxon>
        <taxon>Actinomycetes</taxon>
        <taxon>Jatrophihabitantales</taxon>
        <taxon>Jatrophihabitantaceae</taxon>
        <taxon>Jatrophihabitans</taxon>
    </lineage>
</organism>
<dbReference type="PANTHER" id="PTHR45138:SF9">
    <property type="entry name" value="DIGUANYLATE CYCLASE DGCM-RELATED"/>
    <property type="match status" value="1"/>
</dbReference>
<evidence type="ECO:0000313" key="4">
    <source>
        <dbReference type="Proteomes" id="UP001183176"/>
    </source>
</evidence>
<feature type="transmembrane region" description="Helical" evidence="1">
    <location>
        <begin position="167"/>
        <end position="188"/>
    </location>
</feature>
<gene>
    <name evidence="3" type="ORF">RM423_11905</name>
</gene>
<dbReference type="SMART" id="SM00267">
    <property type="entry name" value="GGDEF"/>
    <property type="match status" value="1"/>
</dbReference>
<dbReference type="EMBL" id="JAVREH010000013">
    <property type="protein sequence ID" value="MDT0262098.1"/>
    <property type="molecule type" value="Genomic_DNA"/>
</dbReference>
<evidence type="ECO:0000313" key="3">
    <source>
        <dbReference type="EMBL" id="MDT0262098.1"/>
    </source>
</evidence>
<proteinExistence type="predicted"/>
<dbReference type="SUPFAM" id="SSF55073">
    <property type="entry name" value="Nucleotide cyclase"/>
    <property type="match status" value="1"/>
</dbReference>
<dbReference type="PANTHER" id="PTHR45138">
    <property type="entry name" value="REGULATORY COMPONENTS OF SENSORY TRANSDUCTION SYSTEM"/>
    <property type="match status" value="1"/>
</dbReference>
<dbReference type="Gene3D" id="3.30.70.270">
    <property type="match status" value="1"/>
</dbReference>
<feature type="transmembrane region" description="Helical" evidence="1">
    <location>
        <begin position="55"/>
        <end position="74"/>
    </location>
</feature>
<dbReference type="InterPro" id="IPR043128">
    <property type="entry name" value="Rev_trsase/Diguanyl_cyclase"/>
</dbReference>
<dbReference type="Pfam" id="PF00990">
    <property type="entry name" value="GGDEF"/>
    <property type="match status" value="1"/>
</dbReference>
<name>A0ABU2JAT4_9ACTN</name>
<protein>
    <submittedName>
        <fullName evidence="3">GGDEF domain-containing protein</fullName>
        <ecNumber evidence="3">2.7.7.65</ecNumber>
    </submittedName>
</protein>
<evidence type="ECO:0000256" key="1">
    <source>
        <dbReference type="SAM" id="Phobius"/>
    </source>
</evidence>
<accession>A0ABU2JAT4</accession>
<sequence length="427" mass="45362">MAPTNGDGDSRTRSRPRRWTRWALWATPRPALVIILVVEAAVTILTVVALSVGHASGATLGRFALLVVLSGGYAEAGDRVERFRRYLSTSVGTMASPVAVWCFAAGLTLPPGWAALFVVVLYGHTLLRARRHESARPHRLIFTAATVVLATLVASAITTAVDPSGGLLAVGVPGAVGVLGALLAYIAINQSLVSIVIYFVRRPAKFRTAMLSGDDLTLEVATLVLALLTAEALVHSPLIAPLVLAVLVVLHRSSLVRQLERGASTDAKTGLLNAASWRQLAQRQLRRVQRGGDGASVLMVDLDHFKRVNDTYGHLAGDTVLRSVADTLARELRGHDAVGRFGGEEFVVLLDGVAPATALNICTRLNARIRELTFDDVHQVTASIGLASYPADGHHLDDLIEAADAAMYRAKDGGRDQTQPAVAGLTA</sequence>